<dbReference type="PRINTS" id="PR00252">
    <property type="entry name" value="NRIONCHANNEL"/>
</dbReference>
<dbReference type="SUPFAM" id="SSF63712">
    <property type="entry name" value="Nicotinic receptor ligand binding domain-like"/>
    <property type="match status" value="1"/>
</dbReference>
<dbReference type="InterPro" id="IPR036719">
    <property type="entry name" value="Neuro-gated_channel_TM_sf"/>
</dbReference>
<feature type="transmembrane region" description="Helical" evidence="16">
    <location>
        <begin position="786"/>
        <end position="804"/>
    </location>
</feature>
<feature type="transmembrane region" description="Helical" evidence="16">
    <location>
        <begin position="816"/>
        <end position="838"/>
    </location>
</feature>
<evidence type="ECO:0000256" key="10">
    <source>
        <dbReference type="ARBA" id="ARBA00023170"/>
    </source>
</evidence>
<evidence type="ECO:0000256" key="1">
    <source>
        <dbReference type="ARBA" id="ARBA00022448"/>
    </source>
</evidence>
<dbReference type="CDD" id="cd19064">
    <property type="entry name" value="LGIC_TM_nAChR"/>
    <property type="match status" value="1"/>
</dbReference>
<dbReference type="InterPro" id="IPR036322">
    <property type="entry name" value="WD40_repeat_dom_sf"/>
</dbReference>
<dbReference type="PANTHER" id="PTHR44324:SF1">
    <property type="entry name" value="WD REPEAT-CONTAINING PROTEIN 49"/>
    <property type="match status" value="1"/>
</dbReference>
<evidence type="ECO:0000256" key="6">
    <source>
        <dbReference type="ARBA" id="ARBA00023018"/>
    </source>
</evidence>
<evidence type="ECO:0000259" key="19">
    <source>
        <dbReference type="Pfam" id="PF02932"/>
    </source>
</evidence>
<dbReference type="InterPro" id="IPR051242">
    <property type="entry name" value="WD-EF-hand_domain"/>
</dbReference>
<keyword evidence="6" id="KW-0770">Synapse</keyword>
<feature type="region of interest" description="Disordered" evidence="17">
    <location>
        <begin position="878"/>
        <end position="901"/>
    </location>
</feature>
<keyword evidence="10" id="KW-0675">Receptor</keyword>
<evidence type="ECO:0000259" key="18">
    <source>
        <dbReference type="Pfam" id="PF02931"/>
    </source>
</evidence>
<keyword evidence="11" id="KW-0325">Glycoprotein</keyword>
<dbReference type="InterPro" id="IPR018000">
    <property type="entry name" value="Neurotransmitter_ion_chnl_CS"/>
</dbReference>
<keyword evidence="4" id="KW-0677">Repeat</keyword>
<dbReference type="InterPro" id="IPR006201">
    <property type="entry name" value="Neur_channel"/>
</dbReference>
<dbReference type="Gene3D" id="1.20.58.390">
    <property type="entry name" value="Neurotransmitter-gated ion-channel transmembrane domain"/>
    <property type="match status" value="2"/>
</dbReference>
<evidence type="ECO:0000256" key="7">
    <source>
        <dbReference type="ARBA" id="ARBA00023065"/>
    </source>
</evidence>
<dbReference type="SUPFAM" id="SSF50978">
    <property type="entry name" value="WD40 repeat-like"/>
    <property type="match status" value="1"/>
</dbReference>
<dbReference type="InterPro" id="IPR001680">
    <property type="entry name" value="WD40_rpt"/>
</dbReference>
<dbReference type="Proteomes" id="UP001651158">
    <property type="component" value="Unassembled WGS sequence"/>
</dbReference>
<organism evidence="20 21">
    <name type="scientific">Taenia crassiceps</name>
    <dbReference type="NCBI Taxonomy" id="6207"/>
    <lineage>
        <taxon>Eukaryota</taxon>
        <taxon>Metazoa</taxon>
        <taxon>Spiralia</taxon>
        <taxon>Lophotrochozoa</taxon>
        <taxon>Platyhelminthes</taxon>
        <taxon>Cestoda</taxon>
        <taxon>Eucestoda</taxon>
        <taxon>Cyclophyllidea</taxon>
        <taxon>Taeniidae</taxon>
        <taxon>Taenia</taxon>
    </lineage>
</organism>
<keyword evidence="12" id="KW-1071">Ligand-gated ion channel</keyword>
<dbReference type="SMART" id="SM00320">
    <property type="entry name" value="WD40"/>
    <property type="match status" value="5"/>
</dbReference>
<dbReference type="SUPFAM" id="SSF90112">
    <property type="entry name" value="Neurotransmitter-gated ion-channel transmembrane pore"/>
    <property type="match status" value="1"/>
</dbReference>
<keyword evidence="5 16" id="KW-1133">Transmembrane helix</keyword>
<feature type="transmembrane region" description="Helical" evidence="16">
    <location>
        <begin position="751"/>
        <end position="774"/>
    </location>
</feature>
<evidence type="ECO:0000256" key="5">
    <source>
        <dbReference type="ARBA" id="ARBA00022989"/>
    </source>
</evidence>
<dbReference type="Gene3D" id="2.70.170.10">
    <property type="entry name" value="Neurotransmitter-gated ion-channel ligand-binding domain"/>
    <property type="match status" value="1"/>
</dbReference>
<keyword evidence="9" id="KW-1015">Disulfide bond</keyword>
<evidence type="ECO:0000256" key="4">
    <source>
        <dbReference type="ARBA" id="ARBA00022737"/>
    </source>
</evidence>
<dbReference type="PANTHER" id="PTHR44324">
    <property type="entry name" value="WD40 REPEAT DOMAIN 95"/>
    <property type="match status" value="1"/>
</dbReference>
<keyword evidence="21" id="KW-1185">Reference proteome</keyword>
<evidence type="ECO:0000256" key="2">
    <source>
        <dbReference type="ARBA" id="ARBA00022475"/>
    </source>
</evidence>
<evidence type="ECO:0000256" key="16">
    <source>
        <dbReference type="RuleBase" id="RU000687"/>
    </source>
</evidence>
<comment type="similarity">
    <text evidence="16">Belongs to the ligand-gated ion channel (TC 1.A.9) family.</text>
</comment>
<keyword evidence="2" id="KW-1003">Cell membrane</keyword>
<evidence type="ECO:0000313" key="20">
    <source>
        <dbReference type="EMBL" id="KAL5104497.1"/>
    </source>
</evidence>
<name>A0ABR4Q4J8_9CEST</name>
<dbReference type="InterPro" id="IPR036734">
    <property type="entry name" value="Neur_chan_lig-bd_sf"/>
</dbReference>
<protein>
    <submittedName>
        <fullName evidence="20">Acetylcholine receptor subunit beta-like 1</fullName>
    </submittedName>
</protein>
<keyword evidence="1 16" id="KW-0813">Transport</keyword>
<evidence type="ECO:0000256" key="13">
    <source>
        <dbReference type="ARBA" id="ARBA00023303"/>
    </source>
</evidence>
<comment type="caution">
    <text evidence="20">The sequence shown here is derived from an EMBL/GenBank/DDBJ whole genome shotgun (WGS) entry which is preliminary data.</text>
</comment>
<dbReference type="InterPro" id="IPR002394">
    <property type="entry name" value="Nicotinic_acetylcholine_rcpt"/>
</dbReference>
<dbReference type="Gene3D" id="2.130.10.10">
    <property type="entry name" value="YVTN repeat-like/Quinoprotein amine dehydrogenase"/>
    <property type="match status" value="2"/>
</dbReference>
<dbReference type="InterPro" id="IPR015943">
    <property type="entry name" value="WD40/YVTN_repeat-like_dom_sf"/>
</dbReference>
<keyword evidence="3 16" id="KW-0812">Transmembrane</keyword>
<dbReference type="Pfam" id="PF02931">
    <property type="entry name" value="Neur_chan_LBD"/>
    <property type="match status" value="1"/>
</dbReference>
<dbReference type="Pfam" id="PF02932">
    <property type="entry name" value="Neur_chan_memb"/>
    <property type="match status" value="1"/>
</dbReference>
<dbReference type="Pfam" id="PF00400">
    <property type="entry name" value="WD40"/>
    <property type="match status" value="2"/>
</dbReference>
<proteinExistence type="inferred from homology"/>
<evidence type="ECO:0000256" key="14">
    <source>
        <dbReference type="ARBA" id="ARBA00034099"/>
    </source>
</evidence>
<feature type="repeat" description="WD" evidence="15">
    <location>
        <begin position="243"/>
        <end position="268"/>
    </location>
</feature>
<feature type="transmembrane region" description="Helical" evidence="16">
    <location>
        <begin position="973"/>
        <end position="995"/>
    </location>
</feature>
<accession>A0ABR4Q4J8</accession>
<evidence type="ECO:0000256" key="12">
    <source>
        <dbReference type="ARBA" id="ARBA00023286"/>
    </source>
</evidence>
<dbReference type="PROSITE" id="PS00236">
    <property type="entry name" value="NEUROTR_ION_CHANNEL"/>
    <property type="match status" value="1"/>
</dbReference>
<comment type="subcellular location">
    <subcellularLocation>
        <location evidence="14">Synaptic cell membrane</location>
        <topology evidence="14">Multi-pass membrane protein</topology>
    </subcellularLocation>
</comment>
<evidence type="ECO:0000256" key="9">
    <source>
        <dbReference type="ARBA" id="ARBA00023157"/>
    </source>
</evidence>
<evidence type="ECO:0000256" key="3">
    <source>
        <dbReference type="ARBA" id="ARBA00022692"/>
    </source>
</evidence>
<dbReference type="PRINTS" id="PR00254">
    <property type="entry name" value="NICOTINICR"/>
</dbReference>
<dbReference type="InterPro" id="IPR038050">
    <property type="entry name" value="Neuro_actylchol_rec"/>
</dbReference>
<feature type="domain" description="Neurotransmitter-gated ion-channel transmembrane" evidence="19">
    <location>
        <begin position="757"/>
        <end position="987"/>
    </location>
</feature>
<evidence type="ECO:0000256" key="15">
    <source>
        <dbReference type="PROSITE-ProRule" id="PRU00221"/>
    </source>
</evidence>
<dbReference type="EMBL" id="JAKROA010000012">
    <property type="protein sequence ID" value="KAL5104497.1"/>
    <property type="molecule type" value="Genomic_DNA"/>
</dbReference>
<evidence type="ECO:0000313" key="21">
    <source>
        <dbReference type="Proteomes" id="UP001651158"/>
    </source>
</evidence>
<feature type="region of interest" description="Disordered" evidence="17">
    <location>
        <begin position="354"/>
        <end position="380"/>
    </location>
</feature>
<feature type="domain" description="Neurotransmitter-gated ion-channel ligand-binding" evidence="18">
    <location>
        <begin position="526"/>
        <end position="712"/>
    </location>
</feature>
<dbReference type="NCBIfam" id="TIGR00860">
    <property type="entry name" value="LIC"/>
    <property type="match status" value="1"/>
</dbReference>
<evidence type="ECO:0000256" key="17">
    <source>
        <dbReference type="SAM" id="MobiDB-lite"/>
    </source>
</evidence>
<evidence type="ECO:0000256" key="8">
    <source>
        <dbReference type="ARBA" id="ARBA00023136"/>
    </source>
</evidence>
<evidence type="ECO:0000256" key="11">
    <source>
        <dbReference type="ARBA" id="ARBA00023180"/>
    </source>
</evidence>
<dbReference type="InterPro" id="IPR006029">
    <property type="entry name" value="Neurotrans-gated_channel_TM"/>
</dbReference>
<reference evidence="20 21" key="1">
    <citation type="journal article" date="2022" name="Front. Cell. Infect. Microbiol.">
        <title>The Genomes of Two Strains of Taenia crassiceps the Animal Model for the Study of Human Cysticercosis.</title>
        <authorList>
            <person name="Bobes R.J."/>
            <person name="Estrada K."/>
            <person name="Rios-Valencia D.G."/>
            <person name="Calderon-Gallegos A."/>
            <person name="de la Torre P."/>
            <person name="Carrero J.C."/>
            <person name="Sanchez-Flores A."/>
            <person name="Laclette J.P."/>
        </authorList>
    </citation>
    <scope>NUCLEOTIDE SEQUENCE [LARGE SCALE GENOMIC DNA]</scope>
    <source>
        <strain evidence="20">WFUcys</strain>
    </source>
</reference>
<keyword evidence="15" id="KW-0853">WD repeat</keyword>
<keyword evidence="13 16" id="KW-0407">Ion channel</keyword>
<keyword evidence="7 16" id="KW-0406">Ion transport</keyword>
<sequence length="1015" mass="114880">MTDVDGRFLFQIVTVGQGGRMSYWLVESGQRVKNVNNCHGNAEITCISQDATYTRLYTGSTSGTVKVWDMNGSCLHTLVCPQNSFLDIAQVVILKRAVIVMGGSKHFMIFKLTNFGDHYVFPSEWKSPPQHKDDVMSGCSLPPHSLITGSYDGELIVWNTNSELFSRRMNQRCSPTTETHSETLFNISRVIFLAARTAIKSGRNKGANVVSCGGGGYVRFWNAYECILIGEFVAHPKVSSIVMAVDPSNGMLATADAEGNVKVWDISTYCLVEGAEECMYEPPLLSKWTAHLDLITEMVFCVRPEKRTVLATASSDCSVCLWSTEGQRLGTFGQAERWKLDICQRDQTTGSAFSQETKSQFSVEKESEEDSKKNSFETDDFDPFDGLPGKNFNFGIKDLLGDGKIASESDLIRIRNNLVVWDKTCLGEEYRKIRLEKPMRQQPRTLVEMPFLYAEKLELPNYGPYYSVGIRPLVKQKDSRMPDFMVNPVRYFANREDYTGTNALYSHSKLPLVEKSGAPISDQDLLVRYIFEDRQYDPLTRPIMMRNETVQVKVGLAMIQIVQLDEKYQRLKSNVWLMMSWYDYRIAWNPNEFAGIESINIAAHKLWKPDIVVMNNVDGGFEAIWKPNTILHSDGRVLWIPPAIFKTSCEIDVRYFPFDQQTCRMDLGSWTYTNDQVELQFYVNQTNIDLSDYVESGVWDFVEGPGHFHLDEPLHYDDTFEVSSTHRRGSVSNRPTAARLTFKIVLRRKPLFYITNIIIPCVLIAILGICVFCLPTDAGEKITLSISILVTLVVYMILVSKMLPAGPKSIPLLSQFLLFTFAMTFLALCITAAVIINLNHWNPKSHPTIPLWVQRTFMEWLPPILCLQSPLKSSREEIQVKETSGSEASTSEDESSPHACGSRWHGGIVGKPNCTICSQFESAEALKMNVNRRLNTIIKSVERITKHVTAEEKEEGVREDWKYVTSVIDRVQLIIFICVTACGTLIILFGAPYIFSDIDQASIIKKFSYNNRGKP</sequence>
<dbReference type="InterPro" id="IPR006202">
    <property type="entry name" value="Neur_chan_lig-bd"/>
</dbReference>
<keyword evidence="8 16" id="KW-0472">Membrane</keyword>
<dbReference type="PROSITE" id="PS50082">
    <property type="entry name" value="WD_REPEATS_2"/>
    <property type="match status" value="1"/>
</dbReference>
<gene>
    <name evidence="20" type="ORF">TcWFU_006984</name>
</gene>